<dbReference type="Proteomes" id="UP001497480">
    <property type="component" value="Unassembled WGS sequence"/>
</dbReference>
<organism evidence="3 4">
    <name type="scientific">Lupinus luteus</name>
    <name type="common">European yellow lupine</name>
    <dbReference type="NCBI Taxonomy" id="3873"/>
    <lineage>
        <taxon>Eukaryota</taxon>
        <taxon>Viridiplantae</taxon>
        <taxon>Streptophyta</taxon>
        <taxon>Embryophyta</taxon>
        <taxon>Tracheophyta</taxon>
        <taxon>Spermatophyta</taxon>
        <taxon>Magnoliopsida</taxon>
        <taxon>eudicotyledons</taxon>
        <taxon>Gunneridae</taxon>
        <taxon>Pentapetalae</taxon>
        <taxon>rosids</taxon>
        <taxon>fabids</taxon>
        <taxon>Fabales</taxon>
        <taxon>Fabaceae</taxon>
        <taxon>Papilionoideae</taxon>
        <taxon>50 kb inversion clade</taxon>
        <taxon>genistoids sensu lato</taxon>
        <taxon>core genistoids</taxon>
        <taxon>Genisteae</taxon>
        <taxon>Lupinus</taxon>
    </lineage>
</organism>
<evidence type="ECO:0000313" key="4">
    <source>
        <dbReference type="Proteomes" id="UP001497480"/>
    </source>
</evidence>
<evidence type="ECO:0000259" key="2">
    <source>
        <dbReference type="Pfam" id="PF05678"/>
    </source>
</evidence>
<dbReference type="InterPro" id="IPR008889">
    <property type="entry name" value="VQ"/>
</dbReference>
<dbReference type="PANTHER" id="PTHR33624">
    <property type="entry name" value="SIGMA FACTOR BINDING PROTEIN 1, CHLOROPLASTIC"/>
    <property type="match status" value="1"/>
</dbReference>
<comment type="caution">
    <text evidence="3">The sequence shown here is derived from an EMBL/GenBank/DDBJ whole genome shotgun (WGS) entry which is preliminary data.</text>
</comment>
<feature type="region of interest" description="Disordered" evidence="1">
    <location>
        <begin position="1"/>
        <end position="22"/>
    </location>
</feature>
<feature type="domain" description="VQ" evidence="2">
    <location>
        <begin position="36"/>
        <end position="61"/>
    </location>
</feature>
<accession>A0AAV1X7A1</accession>
<protein>
    <recommendedName>
        <fullName evidence="2">VQ domain-containing protein</fullName>
    </recommendedName>
</protein>
<gene>
    <name evidence="3" type="ORF">LLUT_LOCUS18161</name>
</gene>
<name>A0AAV1X7A1_LUPLU</name>
<dbReference type="InterPro" id="IPR039335">
    <property type="entry name" value="SIB1/2"/>
</dbReference>
<sequence length="156" mass="17879">METITNSISSVQQKIPTKKRIKPMKQKSKPIKIVYISNPMRVKTSVSEFRTLVQELTGKDAEMQPDPSRYCWEGDSSGYKILVSDEDCVKKNGDDENDSQVEEVHNVEVSSSMDYFDDVFTPQMIENISAFLPDCVFCECARVDHKVLMECNFIHK</sequence>
<proteinExistence type="predicted"/>
<keyword evidence="4" id="KW-1185">Reference proteome</keyword>
<dbReference type="EMBL" id="CAXHTB010000012">
    <property type="protein sequence ID" value="CAL0317101.1"/>
    <property type="molecule type" value="Genomic_DNA"/>
</dbReference>
<dbReference type="PANTHER" id="PTHR33624:SF2">
    <property type="entry name" value="SIGMA FACTOR BINDING PROTEIN 1, CHLOROPLASTIC"/>
    <property type="match status" value="1"/>
</dbReference>
<reference evidence="3 4" key="1">
    <citation type="submission" date="2024-03" db="EMBL/GenBank/DDBJ databases">
        <authorList>
            <person name="Martinez-Hernandez J."/>
        </authorList>
    </citation>
    <scope>NUCLEOTIDE SEQUENCE [LARGE SCALE GENOMIC DNA]</scope>
</reference>
<evidence type="ECO:0000256" key="1">
    <source>
        <dbReference type="SAM" id="MobiDB-lite"/>
    </source>
</evidence>
<dbReference type="Pfam" id="PF05678">
    <property type="entry name" value="VQ"/>
    <property type="match status" value="1"/>
</dbReference>
<dbReference type="AlphaFoldDB" id="A0AAV1X7A1"/>
<evidence type="ECO:0000313" key="3">
    <source>
        <dbReference type="EMBL" id="CAL0317101.1"/>
    </source>
</evidence>
<feature type="compositionally biased region" description="Polar residues" evidence="1">
    <location>
        <begin position="1"/>
        <end position="15"/>
    </location>
</feature>